<dbReference type="OrthoDB" id="10015491at2759"/>
<gene>
    <name evidence="3" type="ORF">EVAR_74147_1</name>
</gene>
<sequence>MSSQNGSNVTLSAATLDTGGRYRCEVSGERPLFPTVSDHQDMVIVAMPEHGPTIVGSRPRYQIGDRVQVNCTSGRSRPATRLAWYVNGELAPLSAVLGPSHEKHPTVWRPLVWL</sequence>
<proteinExistence type="predicted"/>
<dbReference type="EMBL" id="BGZK01004204">
    <property type="protein sequence ID" value="GBP07563.1"/>
    <property type="molecule type" value="Genomic_DNA"/>
</dbReference>
<keyword evidence="1" id="KW-1015">Disulfide bond</keyword>
<protein>
    <recommendedName>
        <fullName evidence="2">CD80-like immunoglobulin C2-set domain-containing protein</fullName>
    </recommendedName>
</protein>
<reference evidence="3 4" key="1">
    <citation type="journal article" date="2019" name="Commun. Biol.">
        <title>The bagworm genome reveals a unique fibroin gene that provides high tensile strength.</title>
        <authorList>
            <person name="Kono N."/>
            <person name="Nakamura H."/>
            <person name="Ohtoshi R."/>
            <person name="Tomita M."/>
            <person name="Numata K."/>
            <person name="Arakawa K."/>
        </authorList>
    </citation>
    <scope>NUCLEOTIDE SEQUENCE [LARGE SCALE GENOMIC DNA]</scope>
</reference>
<dbReference type="InterPro" id="IPR013162">
    <property type="entry name" value="CD80_C2-set"/>
</dbReference>
<evidence type="ECO:0000313" key="4">
    <source>
        <dbReference type="Proteomes" id="UP000299102"/>
    </source>
</evidence>
<dbReference type="Proteomes" id="UP000299102">
    <property type="component" value="Unassembled WGS sequence"/>
</dbReference>
<dbReference type="AlphaFoldDB" id="A0A4C1SZ82"/>
<dbReference type="PANTHER" id="PTHR21261:SF15">
    <property type="entry name" value="BEATEN PATH IIIA, ISOFORM D-RELATED"/>
    <property type="match status" value="1"/>
</dbReference>
<evidence type="ECO:0000259" key="2">
    <source>
        <dbReference type="Pfam" id="PF08205"/>
    </source>
</evidence>
<dbReference type="PANTHER" id="PTHR21261">
    <property type="entry name" value="BEAT PROTEIN"/>
    <property type="match status" value="1"/>
</dbReference>
<organism evidence="3 4">
    <name type="scientific">Eumeta variegata</name>
    <name type="common">Bagworm moth</name>
    <name type="synonym">Eumeta japonica</name>
    <dbReference type="NCBI Taxonomy" id="151549"/>
    <lineage>
        <taxon>Eukaryota</taxon>
        <taxon>Metazoa</taxon>
        <taxon>Ecdysozoa</taxon>
        <taxon>Arthropoda</taxon>
        <taxon>Hexapoda</taxon>
        <taxon>Insecta</taxon>
        <taxon>Pterygota</taxon>
        <taxon>Neoptera</taxon>
        <taxon>Endopterygota</taxon>
        <taxon>Lepidoptera</taxon>
        <taxon>Glossata</taxon>
        <taxon>Ditrysia</taxon>
        <taxon>Tineoidea</taxon>
        <taxon>Psychidae</taxon>
        <taxon>Oiketicinae</taxon>
        <taxon>Eumeta</taxon>
    </lineage>
</organism>
<keyword evidence="4" id="KW-1185">Reference proteome</keyword>
<dbReference type="Pfam" id="PF08205">
    <property type="entry name" value="C2-set_2"/>
    <property type="match status" value="1"/>
</dbReference>
<comment type="caution">
    <text evidence="3">The sequence shown here is derived from an EMBL/GenBank/DDBJ whole genome shotgun (WGS) entry which is preliminary data.</text>
</comment>
<feature type="domain" description="CD80-like immunoglobulin C2-set" evidence="2">
    <location>
        <begin position="52"/>
        <end position="91"/>
    </location>
</feature>
<accession>A0A4C1SZ82</accession>
<dbReference type="STRING" id="151549.A0A4C1SZ82"/>
<evidence type="ECO:0000313" key="3">
    <source>
        <dbReference type="EMBL" id="GBP07563.1"/>
    </source>
</evidence>
<name>A0A4C1SZ82_EUMVA</name>
<evidence type="ECO:0000256" key="1">
    <source>
        <dbReference type="ARBA" id="ARBA00023157"/>
    </source>
</evidence>